<dbReference type="InterPro" id="IPR052043">
    <property type="entry name" value="PolySaccharide_Degr_Enz"/>
</dbReference>
<dbReference type="InterPro" id="IPR012341">
    <property type="entry name" value="6hp_glycosidase-like_sf"/>
</dbReference>
<feature type="signal peptide" evidence="2">
    <location>
        <begin position="1"/>
        <end position="26"/>
    </location>
</feature>
<feature type="chain" id="PRO_5009294343" evidence="2">
    <location>
        <begin position="27"/>
        <end position="669"/>
    </location>
</feature>
<evidence type="ECO:0000256" key="2">
    <source>
        <dbReference type="SAM" id="SignalP"/>
    </source>
</evidence>
<dbReference type="PANTHER" id="PTHR33886:SF8">
    <property type="entry name" value="UNSATURATED RHAMNOGALACTURONAN HYDROLASE (EUROFUNG)"/>
    <property type="match status" value="1"/>
</dbReference>
<dbReference type="Gene3D" id="3.40.50.880">
    <property type="match status" value="1"/>
</dbReference>
<dbReference type="AlphaFoldDB" id="A0A1H6BXB9"/>
<evidence type="ECO:0000313" key="4">
    <source>
        <dbReference type="Proteomes" id="UP000236728"/>
    </source>
</evidence>
<dbReference type="Proteomes" id="UP000236728">
    <property type="component" value="Unassembled WGS sequence"/>
</dbReference>
<keyword evidence="2" id="KW-0732">Signal</keyword>
<organism evidence="3 4">
    <name type="scientific">Bryocella elongata</name>
    <dbReference type="NCBI Taxonomy" id="863522"/>
    <lineage>
        <taxon>Bacteria</taxon>
        <taxon>Pseudomonadati</taxon>
        <taxon>Acidobacteriota</taxon>
        <taxon>Terriglobia</taxon>
        <taxon>Terriglobales</taxon>
        <taxon>Acidobacteriaceae</taxon>
        <taxon>Bryocella</taxon>
    </lineage>
</organism>
<keyword evidence="4" id="KW-1185">Reference proteome</keyword>
<dbReference type="Gene3D" id="1.50.10.10">
    <property type="match status" value="1"/>
</dbReference>
<evidence type="ECO:0000313" key="3">
    <source>
        <dbReference type="EMBL" id="SEG65354.1"/>
    </source>
</evidence>
<dbReference type="EMBL" id="FNVA01000008">
    <property type="protein sequence ID" value="SEG65354.1"/>
    <property type="molecule type" value="Genomic_DNA"/>
</dbReference>
<protein>
    <submittedName>
        <fullName evidence="3">Unsaturated rhamnogalacturonyl hydrolase</fullName>
    </submittedName>
</protein>
<dbReference type="SUPFAM" id="SSF48208">
    <property type="entry name" value="Six-hairpin glycosidases"/>
    <property type="match status" value="1"/>
</dbReference>
<dbReference type="InterPro" id="IPR029062">
    <property type="entry name" value="Class_I_gatase-like"/>
</dbReference>
<dbReference type="Pfam" id="PF07470">
    <property type="entry name" value="Glyco_hydro_88"/>
    <property type="match status" value="1"/>
</dbReference>
<reference evidence="3 4" key="1">
    <citation type="submission" date="2016-10" db="EMBL/GenBank/DDBJ databases">
        <authorList>
            <person name="de Groot N.N."/>
        </authorList>
    </citation>
    <scope>NUCLEOTIDE SEQUENCE [LARGE SCALE GENOMIC DNA]</scope>
    <source>
        <strain evidence="3 4">DSM 22489</strain>
    </source>
</reference>
<keyword evidence="1 3" id="KW-0378">Hydrolase</keyword>
<sequence length="669" mass="73767">MQVQVLRRIAVAAMVVVTAAVSGAQAQSGAPRNDGATRALPIPVLLPPSGPYPVLEHAMTLWPDGRIGNNRDWSYEEGTLLDGVLAMWRATGDPRYFEFVKKAVDRAVDAQGVIHLTPEKTFPADEHTLDDIEMGRSVLAVYRVLQKPQYYTAIQFLHDKVLAMPKNSAGGYWHKQIYPNQMWADGAYMAGPFMAGYATTFQDQSAMDSEVAQLLLMDAKLSDSTGLLHHGWDASMQMPWANKKDGKSPEIWGRGVGWYAVALVEVLEHMSPTDPQRAAVQAVAQRLFASVMRYQDPATGLWWQVMDKGGEKGNYLETSASCMFVYALAKAARLGIVGLNAEPAVTRGWEGIQKRFVKPDGTLTGTVKVAGLGGTPYRSGTYEYYANDPVGDDDAKGMGAYLMALSEIVQRDRAADLMRKAHRKVVLGDGWFNSQRRKLPNGKDELFHYKWTDEANSGYSVWGRMFRQYGMVTETLEHAPRAEDLKGVSIYMIVSPDIPALNPNPHYMDKESADAIEAWVKAGGTLVVMENDSEHADQQHLDVLMDRFGIHYNTVTRNRELDNVYDNTVVNIPAGTGGIFHHAHKAIMKETCTITVSGAAKTVLTDKGTAEAKGDVFMAVAHAGKGLVYANVDPWIYNEYTDGRKLPLGEDNFAGGLELTHWLVGEATK</sequence>
<gene>
    <name evidence="3" type="ORF">SAMN05421819_4029</name>
</gene>
<evidence type="ECO:0000256" key="1">
    <source>
        <dbReference type="ARBA" id="ARBA00022801"/>
    </source>
</evidence>
<dbReference type="GO" id="GO:0005975">
    <property type="term" value="P:carbohydrate metabolic process"/>
    <property type="evidence" value="ECO:0007669"/>
    <property type="project" value="InterPro"/>
</dbReference>
<dbReference type="GO" id="GO:0016787">
    <property type="term" value="F:hydrolase activity"/>
    <property type="evidence" value="ECO:0007669"/>
    <property type="project" value="UniProtKB-KW"/>
</dbReference>
<accession>A0A1H6BXB9</accession>
<dbReference type="RefSeq" id="WP_235011738.1">
    <property type="nucleotide sequence ID" value="NZ_FNVA01000008.1"/>
</dbReference>
<name>A0A1H6BXB9_9BACT</name>
<proteinExistence type="predicted"/>
<dbReference type="InterPro" id="IPR008928">
    <property type="entry name" value="6-hairpin_glycosidase_sf"/>
</dbReference>
<dbReference type="PANTHER" id="PTHR33886">
    <property type="entry name" value="UNSATURATED RHAMNOGALACTURONAN HYDROLASE (EUROFUNG)"/>
    <property type="match status" value="1"/>
</dbReference>
<dbReference type="InterPro" id="IPR010905">
    <property type="entry name" value="Glyco_hydro_88"/>
</dbReference>